<name>A0A836I276_9TRYP</name>
<feature type="compositionally biased region" description="Basic residues" evidence="1">
    <location>
        <begin position="75"/>
        <end position="92"/>
    </location>
</feature>
<proteinExistence type="predicted"/>
<evidence type="ECO:0000313" key="3">
    <source>
        <dbReference type="Proteomes" id="UP000673552"/>
    </source>
</evidence>
<keyword evidence="3" id="KW-1185">Reference proteome</keyword>
<sequence>MVPGNDAVRPCGQLHMREADIVQPPHHMFLRQTIGLWCARQKGWDARPRSYGVHDREDSSGPSHSLKQAVDSVLRSHRHTSSRARSSAKSRRDRFPLRATTAAAMGGALLTLLQRCLSRRPLYHRSGRVPSPLPLPQPSDRSHETMQWYDWRRAHRDLDSAGGAQYLPSVVEGDELVKLVEGGGDKGWVQGGWGGQLWSQSNV</sequence>
<dbReference type="RefSeq" id="XP_067181145.1">
    <property type="nucleotide sequence ID" value="XM_067325289.1"/>
</dbReference>
<dbReference type="AlphaFoldDB" id="A0A836I276"/>
<evidence type="ECO:0000256" key="1">
    <source>
        <dbReference type="SAM" id="MobiDB-lite"/>
    </source>
</evidence>
<protein>
    <submittedName>
        <fullName evidence="2">Uncharacterized protein</fullName>
    </submittedName>
</protein>
<dbReference type="EMBL" id="JAFEUZ010000006">
    <property type="protein sequence ID" value="KAG5486688.1"/>
    <property type="molecule type" value="Genomic_DNA"/>
</dbReference>
<reference evidence="3" key="2">
    <citation type="journal article" date="2021" name="Sci. Data">
        <title>Chromosome-scale genome sequencing, assembly and annotation of six genomes from subfamily Leishmaniinae.</title>
        <authorList>
            <person name="Almutairi H."/>
            <person name="Urbaniak M.D."/>
            <person name="Bates M.D."/>
            <person name="Jariyapan N."/>
            <person name="Kwakye-Nuako G."/>
            <person name="Thomaz Soccol V."/>
            <person name="Al-Salem W.S."/>
            <person name="Dillon R.J."/>
            <person name="Bates P.A."/>
            <person name="Gatherer D."/>
        </authorList>
    </citation>
    <scope>NUCLEOTIDE SEQUENCE [LARGE SCALE GENOMIC DNA]</scope>
</reference>
<dbReference type="KEGG" id="lmat:92517801"/>
<dbReference type="GeneID" id="92517801"/>
<evidence type="ECO:0000313" key="2">
    <source>
        <dbReference type="EMBL" id="KAG5486688.1"/>
    </source>
</evidence>
<accession>A0A836I276</accession>
<comment type="caution">
    <text evidence="2">The sequence shown here is derived from an EMBL/GenBank/DDBJ whole genome shotgun (WGS) entry which is preliminary data.</text>
</comment>
<organism evidence="2 3">
    <name type="scientific">Leishmania martiniquensis</name>
    <dbReference type="NCBI Taxonomy" id="1580590"/>
    <lineage>
        <taxon>Eukaryota</taxon>
        <taxon>Discoba</taxon>
        <taxon>Euglenozoa</taxon>
        <taxon>Kinetoplastea</taxon>
        <taxon>Metakinetoplastina</taxon>
        <taxon>Trypanosomatida</taxon>
        <taxon>Trypanosomatidae</taxon>
        <taxon>Leishmaniinae</taxon>
        <taxon>Leishmania</taxon>
    </lineage>
</organism>
<dbReference type="Proteomes" id="UP000673552">
    <property type="component" value="Unassembled WGS sequence"/>
</dbReference>
<feature type="compositionally biased region" description="Basic and acidic residues" evidence="1">
    <location>
        <begin position="49"/>
        <end position="59"/>
    </location>
</feature>
<reference evidence="3" key="1">
    <citation type="journal article" date="2021" name="Microbiol. Resour. Announc.">
        <title>LGAAP: Leishmaniinae Genome Assembly and Annotation Pipeline.</title>
        <authorList>
            <person name="Almutairi H."/>
            <person name="Urbaniak M.D."/>
            <person name="Bates M.D."/>
            <person name="Jariyapan N."/>
            <person name="Kwakye-Nuako G."/>
            <person name="Thomaz-Soccol V."/>
            <person name="Al-Salem W.S."/>
            <person name="Dillon R.J."/>
            <person name="Bates P.A."/>
            <person name="Gatherer D."/>
        </authorList>
    </citation>
    <scope>NUCLEOTIDE SEQUENCE [LARGE SCALE GENOMIC DNA]</scope>
</reference>
<feature type="region of interest" description="Disordered" evidence="1">
    <location>
        <begin position="49"/>
        <end position="97"/>
    </location>
</feature>
<gene>
    <name evidence="2" type="ORF">LSCM1_07941</name>
</gene>